<dbReference type="OrthoDB" id="2696719at2"/>
<dbReference type="STRING" id="284581.AMD01_14430"/>
<dbReference type="Proteomes" id="UP000037558">
    <property type="component" value="Unassembled WGS sequence"/>
</dbReference>
<comment type="caution">
    <text evidence="1">The sequence shown here is derived from an EMBL/GenBank/DDBJ whole genome shotgun (WGS) entry which is preliminary data.</text>
</comment>
<organism evidence="1 2">
    <name type="scientific">Priestia koreensis</name>
    <dbReference type="NCBI Taxonomy" id="284581"/>
    <lineage>
        <taxon>Bacteria</taxon>
        <taxon>Bacillati</taxon>
        <taxon>Bacillota</taxon>
        <taxon>Bacilli</taxon>
        <taxon>Bacillales</taxon>
        <taxon>Bacillaceae</taxon>
        <taxon>Priestia</taxon>
    </lineage>
</organism>
<evidence type="ECO:0000313" key="1">
    <source>
        <dbReference type="EMBL" id="KOO43922.1"/>
    </source>
</evidence>
<reference evidence="2" key="1">
    <citation type="submission" date="2015-08" db="EMBL/GenBank/DDBJ databases">
        <title>Fjat-14210 dsm16467.</title>
        <authorList>
            <person name="Liu B."/>
            <person name="Wang J."/>
            <person name="Zhu Y."/>
            <person name="Liu G."/>
            <person name="Chen Q."/>
            <person name="Chen Z."/>
            <person name="Lan J."/>
            <person name="Che J."/>
            <person name="Ge C."/>
            <person name="Shi H."/>
            <person name="Pan Z."/>
            <person name="Liu X."/>
        </authorList>
    </citation>
    <scope>NUCLEOTIDE SEQUENCE [LARGE SCALE GENOMIC DNA]</scope>
    <source>
        <strain evidence="2">DSM 16467</strain>
    </source>
</reference>
<dbReference type="EMBL" id="LILC01000019">
    <property type="protein sequence ID" value="KOO43922.1"/>
    <property type="molecule type" value="Genomic_DNA"/>
</dbReference>
<proteinExistence type="predicted"/>
<protein>
    <submittedName>
        <fullName evidence="1">Uncharacterized protein</fullName>
    </submittedName>
</protein>
<keyword evidence="2" id="KW-1185">Reference proteome</keyword>
<sequence>MQRFLLLLLGFAVLLVGFRFRYRFVNIILGNPFIRGLAVSSFFKLPFVREKLLNQVFRYS</sequence>
<dbReference type="RefSeq" id="WP_053402125.1">
    <property type="nucleotide sequence ID" value="NZ_CP061868.1"/>
</dbReference>
<gene>
    <name evidence="1" type="ORF">AMD01_14430</name>
</gene>
<dbReference type="AlphaFoldDB" id="A0A0M0KZ71"/>
<name>A0A0M0KZ71_9BACI</name>
<evidence type="ECO:0000313" key="2">
    <source>
        <dbReference type="Proteomes" id="UP000037558"/>
    </source>
</evidence>
<accession>A0A0M0KZ71</accession>
<dbReference type="PATRIC" id="fig|284581.3.peg.3953"/>